<feature type="coiled-coil region" evidence="2">
    <location>
        <begin position="351"/>
        <end position="378"/>
    </location>
</feature>
<feature type="compositionally biased region" description="Basic and acidic residues" evidence="3">
    <location>
        <begin position="489"/>
        <end position="501"/>
    </location>
</feature>
<feature type="domain" description="CCHC-type" evidence="4">
    <location>
        <begin position="572"/>
        <end position="586"/>
    </location>
</feature>
<name>A0A921QXJ6_SORBI</name>
<feature type="compositionally biased region" description="Acidic residues" evidence="3">
    <location>
        <begin position="152"/>
        <end position="162"/>
    </location>
</feature>
<comment type="caution">
    <text evidence="5">The sequence shown here is derived from an EMBL/GenBank/DDBJ whole genome shotgun (WGS) entry which is preliminary data.</text>
</comment>
<dbReference type="GO" id="GO:0003676">
    <property type="term" value="F:nucleic acid binding"/>
    <property type="evidence" value="ECO:0007669"/>
    <property type="project" value="InterPro"/>
</dbReference>
<feature type="region of interest" description="Disordered" evidence="3">
    <location>
        <begin position="479"/>
        <end position="501"/>
    </location>
</feature>
<dbReference type="SMART" id="SM00343">
    <property type="entry name" value="ZnF_C2HC"/>
    <property type="match status" value="4"/>
</dbReference>
<sequence>MAAYGLDVECPHSFDGTHFARRRNWMQCNFMFISPQIWWMVDVGFSHALDEDDLTQAQEKCLDLDIQATNIMYRSLDDCIFGEIIDMKTAHEIWVFLNEKYGAISDDDDDMPKIEAHEDVEHDHNTVVVEDCSTSWSSDDDDRSTTSSLDKIDDDATSDTNDDTTKCTLDGEGDGSCSSHDYDATTSPSTTPHSFMSQGETKVYDANVVNHVFSYDELVSRLASMTMSLENEKAKTLKLENENSFLKTTCEQQKHLLYVTSCSHEELKMAYEELSVAHDNLVLDHAFLSKKLSNKKIKTSESSSFGSNDQSCDITNPCDVGKKLVSTSCDDLLSMTSSSHIDACSTSMSCETNLLKENNKLNEQVKNLSNKLERCYNSKVTFEHILKNLGDKCGLSFKKKMTKGERKQEKRIKKLHQKKLSHTMCYRCREVGHLANGCPNIKKLKKMKEEERLKHVKCFKCHTWGHLTSMCPTKKLVKQQVKPQPKPQVEQKKTPQDQVKINHDGNDLMMMKKKTRRGDISHIKCFECKNDRHFASKCPTKLEKKAQATLKRQGNEKQHMSKEEKAQSKRNCYLCRERGHMAHSCPLSKNSMSISIADFTMLRKDGNGISMVAIAKHPATHTKASPKYVASNLRGP</sequence>
<evidence type="ECO:0000256" key="3">
    <source>
        <dbReference type="SAM" id="MobiDB-lite"/>
    </source>
</evidence>
<gene>
    <name evidence="5" type="ORF">BDA96_05G125600</name>
</gene>
<dbReference type="InterPro" id="IPR036875">
    <property type="entry name" value="Znf_CCHC_sf"/>
</dbReference>
<evidence type="ECO:0000313" key="5">
    <source>
        <dbReference type="EMBL" id="KAG0529771.1"/>
    </source>
</evidence>
<reference evidence="5" key="1">
    <citation type="journal article" date="2019" name="BMC Genomics">
        <title>A new reference genome for Sorghum bicolor reveals high levels of sequence similarity between sweet and grain genotypes: implications for the genetics of sugar metabolism.</title>
        <authorList>
            <person name="Cooper E.A."/>
            <person name="Brenton Z.W."/>
            <person name="Flinn B.S."/>
            <person name="Jenkins J."/>
            <person name="Shu S."/>
            <person name="Flowers D."/>
            <person name="Luo F."/>
            <person name="Wang Y."/>
            <person name="Xia P."/>
            <person name="Barry K."/>
            <person name="Daum C."/>
            <person name="Lipzen A."/>
            <person name="Yoshinaga Y."/>
            <person name="Schmutz J."/>
            <person name="Saski C."/>
            <person name="Vermerris W."/>
            <person name="Kresovich S."/>
        </authorList>
    </citation>
    <scope>NUCLEOTIDE SEQUENCE</scope>
</reference>
<proteinExistence type="predicted"/>
<dbReference type="AlphaFoldDB" id="A0A921QXJ6"/>
<dbReference type="GO" id="GO:0008270">
    <property type="term" value="F:zinc ion binding"/>
    <property type="evidence" value="ECO:0007669"/>
    <property type="project" value="UniProtKB-KW"/>
</dbReference>
<evidence type="ECO:0000313" key="6">
    <source>
        <dbReference type="Proteomes" id="UP000807115"/>
    </source>
</evidence>
<dbReference type="PANTHER" id="PTHR23002">
    <property type="entry name" value="ZINC FINGER CCHC DOMAIN CONTAINING PROTEIN"/>
    <property type="match status" value="1"/>
</dbReference>
<dbReference type="InterPro" id="IPR001878">
    <property type="entry name" value="Znf_CCHC"/>
</dbReference>
<organism evidence="5 6">
    <name type="scientific">Sorghum bicolor</name>
    <name type="common">Sorghum</name>
    <name type="synonym">Sorghum vulgare</name>
    <dbReference type="NCBI Taxonomy" id="4558"/>
    <lineage>
        <taxon>Eukaryota</taxon>
        <taxon>Viridiplantae</taxon>
        <taxon>Streptophyta</taxon>
        <taxon>Embryophyta</taxon>
        <taxon>Tracheophyta</taxon>
        <taxon>Spermatophyta</taxon>
        <taxon>Magnoliopsida</taxon>
        <taxon>Liliopsida</taxon>
        <taxon>Poales</taxon>
        <taxon>Poaceae</taxon>
        <taxon>PACMAD clade</taxon>
        <taxon>Panicoideae</taxon>
        <taxon>Andropogonodae</taxon>
        <taxon>Andropogoneae</taxon>
        <taxon>Sorghinae</taxon>
        <taxon>Sorghum</taxon>
    </lineage>
</organism>
<feature type="compositionally biased region" description="Polar residues" evidence="3">
    <location>
        <begin position="176"/>
        <end position="196"/>
    </location>
</feature>
<evidence type="ECO:0000256" key="2">
    <source>
        <dbReference type="SAM" id="Coils"/>
    </source>
</evidence>
<reference evidence="5" key="2">
    <citation type="submission" date="2020-10" db="EMBL/GenBank/DDBJ databases">
        <authorList>
            <person name="Cooper E.A."/>
            <person name="Brenton Z.W."/>
            <person name="Flinn B.S."/>
            <person name="Jenkins J."/>
            <person name="Shu S."/>
            <person name="Flowers D."/>
            <person name="Luo F."/>
            <person name="Wang Y."/>
            <person name="Xia P."/>
            <person name="Barry K."/>
            <person name="Daum C."/>
            <person name="Lipzen A."/>
            <person name="Yoshinaga Y."/>
            <person name="Schmutz J."/>
            <person name="Saski C."/>
            <person name="Vermerris W."/>
            <person name="Kresovich S."/>
        </authorList>
    </citation>
    <scope>NUCLEOTIDE SEQUENCE</scope>
</reference>
<dbReference type="InterPro" id="IPR051714">
    <property type="entry name" value="Znf_CCHC_NABP"/>
</dbReference>
<protein>
    <recommendedName>
        <fullName evidence="4">CCHC-type domain-containing protein</fullName>
    </recommendedName>
</protein>
<dbReference type="SUPFAM" id="SSF57756">
    <property type="entry name" value="Retrovirus zinc finger-like domains"/>
    <property type="match status" value="3"/>
</dbReference>
<keyword evidence="1" id="KW-0863">Zinc-finger</keyword>
<accession>A0A921QXJ6</accession>
<dbReference type="EMBL" id="CM027684">
    <property type="protein sequence ID" value="KAG0529771.1"/>
    <property type="molecule type" value="Genomic_DNA"/>
</dbReference>
<dbReference type="Proteomes" id="UP000807115">
    <property type="component" value="Chromosome 5"/>
</dbReference>
<dbReference type="PROSITE" id="PS50158">
    <property type="entry name" value="ZF_CCHC"/>
    <property type="match status" value="2"/>
</dbReference>
<dbReference type="Gene3D" id="4.10.60.10">
    <property type="entry name" value="Zinc finger, CCHC-type"/>
    <property type="match status" value="3"/>
</dbReference>
<dbReference type="Pfam" id="PF00098">
    <property type="entry name" value="zf-CCHC"/>
    <property type="match status" value="2"/>
</dbReference>
<evidence type="ECO:0000256" key="1">
    <source>
        <dbReference type="PROSITE-ProRule" id="PRU00047"/>
    </source>
</evidence>
<keyword evidence="2" id="KW-0175">Coiled coil</keyword>
<keyword evidence="1" id="KW-0862">Zinc</keyword>
<feature type="region of interest" description="Disordered" evidence="3">
    <location>
        <begin position="131"/>
        <end position="196"/>
    </location>
</feature>
<keyword evidence="1" id="KW-0479">Metal-binding</keyword>
<feature type="domain" description="CCHC-type" evidence="4">
    <location>
        <begin position="425"/>
        <end position="440"/>
    </location>
</feature>
<evidence type="ECO:0000259" key="4">
    <source>
        <dbReference type="PROSITE" id="PS50158"/>
    </source>
</evidence>